<evidence type="ECO:0000313" key="2">
    <source>
        <dbReference type="EMBL" id="MBD8028395.1"/>
    </source>
</evidence>
<name>A0ABR8XGN3_9BACL</name>
<dbReference type="HAMAP" id="MF_01506">
    <property type="entry name" value="Tlp"/>
    <property type="match status" value="1"/>
</dbReference>
<dbReference type="EMBL" id="JACSQA010000038">
    <property type="protein sequence ID" value="MBD8028395.1"/>
    <property type="molecule type" value="Genomic_DNA"/>
</dbReference>
<feature type="compositionally biased region" description="Basic and acidic residues" evidence="1">
    <location>
        <begin position="46"/>
        <end position="78"/>
    </location>
</feature>
<evidence type="ECO:0000256" key="1">
    <source>
        <dbReference type="SAM" id="MobiDB-lite"/>
    </source>
</evidence>
<dbReference type="Proteomes" id="UP000640930">
    <property type="component" value="Unassembled WGS sequence"/>
</dbReference>
<dbReference type="InterPro" id="IPR017524">
    <property type="entry name" value="SASP_thioredoxin-like"/>
</dbReference>
<protein>
    <submittedName>
        <fullName evidence="2">Small acid-soluble spore protein Tlp</fullName>
    </submittedName>
</protein>
<proteinExistence type="inferred from homology"/>
<dbReference type="Pfam" id="PF19824">
    <property type="entry name" value="Tlp"/>
    <property type="match status" value="1"/>
</dbReference>
<gene>
    <name evidence="2" type="primary">tlp</name>
    <name evidence="2" type="ORF">H9636_17280</name>
</gene>
<feature type="region of interest" description="Disordered" evidence="1">
    <location>
        <begin position="39"/>
        <end position="78"/>
    </location>
</feature>
<dbReference type="RefSeq" id="WP_191708809.1">
    <property type="nucleotide sequence ID" value="NZ_JACSQA010000038.1"/>
</dbReference>
<sequence length="78" mass="9469">MTNEKQPNRDNRFNNVERLHDMIENTKRKLQEAEVSMEFASPEEQEMLKQKNERRKQSIEAMNKEMKEEMEARKKGEI</sequence>
<reference evidence="2 3" key="1">
    <citation type="submission" date="2020-08" db="EMBL/GenBank/DDBJ databases">
        <title>A Genomic Blueprint of the Chicken Gut Microbiome.</title>
        <authorList>
            <person name="Gilroy R."/>
            <person name="Ravi A."/>
            <person name="Getino M."/>
            <person name="Pursley I."/>
            <person name="Horton D.L."/>
            <person name="Alikhan N.-F."/>
            <person name="Baker D."/>
            <person name="Gharbi K."/>
            <person name="Hall N."/>
            <person name="Watson M."/>
            <person name="Adriaenssens E.M."/>
            <person name="Foster-Nyarko E."/>
            <person name="Jarju S."/>
            <person name="Secka A."/>
            <person name="Antonio M."/>
            <person name="Oren A."/>
            <person name="Chaudhuri R."/>
            <person name="La Ragione R.M."/>
            <person name="Hildebrand F."/>
            <person name="Pallen M.J."/>
        </authorList>
    </citation>
    <scope>NUCLEOTIDE SEQUENCE [LARGE SCALE GENOMIC DNA]</scope>
    <source>
        <strain evidence="2 3">Re31</strain>
    </source>
</reference>
<keyword evidence="3" id="KW-1185">Reference proteome</keyword>
<organism evidence="2 3">
    <name type="scientific">Ureibacillus galli</name>
    <dbReference type="NCBI Taxonomy" id="2762222"/>
    <lineage>
        <taxon>Bacteria</taxon>
        <taxon>Bacillati</taxon>
        <taxon>Bacillota</taxon>
        <taxon>Bacilli</taxon>
        <taxon>Bacillales</taxon>
        <taxon>Caryophanaceae</taxon>
        <taxon>Ureibacillus</taxon>
    </lineage>
</organism>
<accession>A0ABR8XGN3</accession>
<evidence type="ECO:0000313" key="3">
    <source>
        <dbReference type="Proteomes" id="UP000640930"/>
    </source>
</evidence>
<comment type="caution">
    <text evidence="2">The sequence shown here is derived from an EMBL/GenBank/DDBJ whole genome shotgun (WGS) entry which is preliminary data.</text>
</comment>